<evidence type="ECO:0000313" key="3">
    <source>
        <dbReference type="Proteomes" id="UP000094819"/>
    </source>
</evidence>
<gene>
    <name evidence="2" type="ORF">L198_06995</name>
</gene>
<accession>A0A1E3II10</accession>
<feature type="region of interest" description="Disordered" evidence="1">
    <location>
        <begin position="115"/>
        <end position="183"/>
    </location>
</feature>
<dbReference type="RefSeq" id="XP_019028931.1">
    <property type="nucleotide sequence ID" value="XM_019179013.1"/>
</dbReference>
<proteinExistence type="predicted"/>
<dbReference type="Proteomes" id="UP000094819">
    <property type="component" value="Unassembled WGS sequence"/>
</dbReference>
<dbReference type="AlphaFoldDB" id="A0A1E3II10"/>
<dbReference type="GeneID" id="30196206"/>
<evidence type="ECO:0000256" key="1">
    <source>
        <dbReference type="SAM" id="MobiDB-lite"/>
    </source>
</evidence>
<keyword evidence="3" id="KW-1185">Reference proteome</keyword>
<comment type="caution">
    <text evidence="2">The sequence shown here is derived from an EMBL/GenBank/DDBJ whole genome shotgun (WGS) entry which is preliminary data.</text>
</comment>
<organism evidence="2 3">
    <name type="scientific">Cryptococcus wingfieldii CBS 7118</name>
    <dbReference type="NCBI Taxonomy" id="1295528"/>
    <lineage>
        <taxon>Eukaryota</taxon>
        <taxon>Fungi</taxon>
        <taxon>Dikarya</taxon>
        <taxon>Basidiomycota</taxon>
        <taxon>Agaricomycotina</taxon>
        <taxon>Tremellomycetes</taxon>
        <taxon>Tremellales</taxon>
        <taxon>Cryptococcaceae</taxon>
        <taxon>Cryptococcus</taxon>
    </lineage>
</organism>
<evidence type="ECO:0000313" key="2">
    <source>
        <dbReference type="EMBL" id="ODN87371.1"/>
    </source>
</evidence>
<feature type="compositionally biased region" description="Low complexity" evidence="1">
    <location>
        <begin position="119"/>
        <end position="140"/>
    </location>
</feature>
<feature type="compositionally biased region" description="Basic and acidic residues" evidence="1">
    <location>
        <begin position="169"/>
        <end position="183"/>
    </location>
</feature>
<protein>
    <submittedName>
        <fullName evidence="2">Uncharacterized protein</fullName>
    </submittedName>
</protein>
<name>A0A1E3II10_9TREE</name>
<dbReference type="EMBL" id="AWGH01000028">
    <property type="protein sequence ID" value="ODN87371.1"/>
    <property type="molecule type" value="Genomic_DNA"/>
</dbReference>
<reference evidence="2 3" key="1">
    <citation type="submission" date="2016-06" db="EMBL/GenBank/DDBJ databases">
        <title>Evolution of pathogenesis and genome organization in the Tremellales.</title>
        <authorList>
            <person name="Cuomo C."/>
            <person name="Litvintseva A."/>
            <person name="Heitman J."/>
            <person name="Chen Y."/>
            <person name="Sun S."/>
            <person name="Springer D."/>
            <person name="Dromer F."/>
            <person name="Young S."/>
            <person name="Zeng Q."/>
            <person name="Chapman S."/>
            <person name="Gujja S."/>
            <person name="Saif S."/>
            <person name="Birren B."/>
        </authorList>
    </citation>
    <scope>NUCLEOTIDE SEQUENCE [LARGE SCALE GENOMIC DNA]</scope>
    <source>
        <strain evidence="2 3">CBS 7118</strain>
    </source>
</reference>
<sequence length="273" mass="30296">MSPRPPASFLRLYPSTKTKEELRAVLADAGCGSPNQTDKDGLISLILDNADVPLPASWDYRGSRYHTFSFSSPPPPPPTSEQSMAQLNQTIMALFMKVDQQREYIDQRFREPIPAMPTSSVPVPSSSVPEPSVVVPSLPSAHCNGRRSKSRAAGNPFHQVPEGSDAEDAEARNRASVRREEPEFRDGIQITCSAEQTGSWQGSFTLRPPASRSNFTRQEWIEKVEAEGGTSWLDGSPTSMEFDVDMRLFPVGQERRSNMIALVRSGTYTWLHL</sequence>